<name>C6H9N4_AJECH</name>
<protein>
    <submittedName>
        <fullName evidence="2">Uncharacterized protein</fullName>
    </submittedName>
</protein>
<evidence type="ECO:0000313" key="3">
    <source>
        <dbReference type="Proteomes" id="UP000002624"/>
    </source>
</evidence>
<dbReference type="AlphaFoldDB" id="C6H9N4"/>
<evidence type="ECO:0000313" key="2">
    <source>
        <dbReference type="EMBL" id="EER43017.1"/>
    </source>
</evidence>
<dbReference type="HOGENOM" id="CLU_1969898_0_0_1"/>
<organism evidence="2 3">
    <name type="scientific">Ajellomyces capsulatus (strain H143)</name>
    <name type="common">Darling's disease fungus</name>
    <name type="synonym">Histoplasma capsulatum</name>
    <dbReference type="NCBI Taxonomy" id="544712"/>
    <lineage>
        <taxon>Eukaryota</taxon>
        <taxon>Fungi</taxon>
        <taxon>Dikarya</taxon>
        <taxon>Ascomycota</taxon>
        <taxon>Pezizomycotina</taxon>
        <taxon>Eurotiomycetes</taxon>
        <taxon>Eurotiomycetidae</taxon>
        <taxon>Onygenales</taxon>
        <taxon>Ajellomycetaceae</taxon>
        <taxon>Histoplasma</taxon>
    </lineage>
</organism>
<feature type="region of interest" description="Disordered" evidence="1">
    <location>
        <begin position="80"/>
        <end position="106"/>
    </location>
</feature>
<dbReference type="OrthoDB" id="4188769at2759"/>
<dbReference type="VEuPathDB" id="FungiDB:HCDG_02915"/>
<dbReference type="Proteomes" id="UP000002624">
    <property type="component" value="Unassembled WGS sequence"/>
</dbReference>
<reference evidence="3" key="1">
    <citation type="submission" date="2009-05" db="EMBL/GenBank/DDBJ databases">
        <title>The genome sequence of Ajellomyces capsulatus strain H143.</title>
        <authorList>
            <person name="Champion M."/>
            <person name="Cuomo C.A."/>
            <person name="Ma L.-J."/>
            <person name="Henn M.R."/>
            <person name="Sil A."/>
            <person name="Goldman B."/>
            <person name="Young S.K."/>
            <person name="Kodira C.D."/>
            <person name="Zeng Q."/>
            <person name="Koehrsen M."/>
            <person name="Alvarado L."/>
            <person name="Berlin A.M."/>
            <person name="Borenstein D."/>
            <person name="Chen Z."/>
            <person name="Engels R."/>
            <person name="Freedman E."/>
            <person name="Gellesch M."/>
            <person name="Goldberg J."/>
            <person name="Griggs A."/>
            <person name="Gujja S."/>
            <person name="Heiman D.I."/>
            <person name="Hepburn T.A."/>
            <person name="Howarth C."/>
            <person name="Jen D."/>
            <person name="Larson L."/>
            <person name="Lewis B."/>
            <person name="Mehta T."/>
            <person name="Park D."/>
            <person name="Pearson M."/>
            <person name="Roberts A."/>
            <person name="Saif S."/>
            <person name="Shea T.D."/>
            <person name="Shenoy N."/>
            <person name="Sisk P."/>
            <person name="Stolte C."/>
            <person name="Sykes S."/>
            <person name="Walk T."/>
            <person name="White J."/>
            <person name="Yandava C."/>
            <person name="Klein B."/>
            <person name="McEwen J.G."/>
            <person name="Puccia R."/>
            <person name="Goldman G.H."/>
            <person name="Felipe M.S."/>
            <person name="Nino-Vega G."/>
            <person name="San-Blas G."/>
            <person name="Taylor J.W."/>
            <person name="Mendoza L."/>
            <person name="Galagan J.E."/>
            <person name="Nusbaum C."/>
            <person name="Birren B.W."/>
        </authorList>
    </citation>
    <scope>NUCLEOTIDE SEQUENCE [LARGE SCALE GENOMIC DNA]</scope>
    <source>
        <strain evidence="3">H143</strain>
    </source>
</reference>
<sequence>MTISTSTSTPYSVLVLPDSVCDNRNLYIEERIGDARGASKGDMLSLVESRAVPLISLIAGNRYCHPWPANGRAMVDTTPISRRRDRGRESAQKFSSGRGRYSTRLESKSIDGNSWRTSGGFGLFRYD</sequence>
<dbReference type="EMBL" id="GG692421">
    <property type="protein sequence ID" value="EER43017.1"/>
    <property type="molecule type" value="Genomic_DNA"/>
</dbReference>
<accession>C6H9N4</accession>
<evidence type="ECO:0000256" key="1">
    <source>
        <dbReference type="SAM" id="MobiDB-lite"/>
    </source>
</evidence>
<proteinExistence type="predicted"/>
<gene>
    <name evidence="2" type="ORF">HCDG_02915</name>
</gene>